<protein>
    <submittedName>
        <fullName evidence="1">Uncharacterized protein</fullName>
    </submittedName>
</protein>
<reference evidence="1 2" key="1">
    <citation type="journal article" date="2016" name="Nat. Commun.">
        <title>Thousands of microbial genomes shed light on interconnected biogeochemical processes in an aquifer system.</title>
        <authorList>
            <person name="Anantharaman K."/>
            <person name="Brown C.T."/>
            <person name="Hug L.A."/>
            <person name="Sharon I."/>
            <person name="Castelle C.J."/>
            <person name="Probst A.J."/>
            <person name="Thomas B.C."/>
            <person name="Singh A."/>
            <person name="Wilkins M.J."/>
            <person name="Karaoz U."/>
            <person name="Brodie E.L."/>
            <person name="Williams K.H."/>
            <person name="Hubbard S.S."/>
            <person name="Banfield J.F."/>
        </authorList>
    </citation>
    <scope>NUCLEOTIDE SEQUENCE [LARGE SCALE GENOMIC DNA]</scope>
</reference>
<dbReference type="Proteomes" id="UP000177111">
    <property type="component" value="Unassembled WGS sequence"/>
</dbReference>
<evidence type="ECO:0000313" key="2">
    <source>
        <dbReference type="Proteomes" id="UP000177111"/>
    </source>
</evidence>
<organism evidence="1 2">
    <name type="scientific">Candidatus Yanofskybacteria bacterium RIFCSPLOWO2_02_FULL_44_18</name>
    <dbReference type="NCBI Taxonomy" id="1802705"/>
    <lineage>
        <taxon>Bacteria</taxon>
        <taxon>Candidatus Yanofskyibacteriota</taxon>
    </lineage>
</organism>
<proteinExistence type="predicted"/>
<sequence length="110" mass="11694">MQGGVPGWDRALRISVVVLGPSARVPHADVQLVFAELAAQTKITVIPTAVQFDLTAALPACALLAEAHTVGQSPWGDNCPALTTNHLRQKPALASSQRLFHYVSFREGAP</sequence>
<gene>
    <name evidence="1" type="ORF">A3I96_01285</name>
</gene>
<accession>A0A1F8H1W2</accession>
<evidence type="ECO:0000313" key="1">
    <source>
        <dbReference type="EMBL" id="OGN30898.1"/>
    </source>
</evidence>
<name>A0A1F8H1W2_9BACT</name>
<dbReference type="EMBL" id="MGKT01000007">
    <property type="protein sequence ID" value="OGN30898.1"/>
    <property type="molecule type" value="Genomic_DNA"/>
</dbReference>
<dbReference type="AlphaFoldDB" id="A0A1F8H1W2"/>
<comment type="caution">
    <text evidence="1">The sequence shown here is derived from an EMBL/GenBank/DDBJ whole genome shotgun (WGS) entry which is preliminary data.</text>
</comment>